<evidence type="ECO:0000256" key="7">
    <source>
        <dbReference type="PIRNR" id="PIRNR029900"/>
    </source>
</evidence>
<evidence type="ECO:0000259" key="12">
    <source>
        <dbReference type="Pfam" id="PF07488"/>
    </source>
</evidence>
<dbReference type="InterPro" id="IPR029018">
    <property type="entry name" value="Hex-like_dom2"/>
</dbReference>
<dbReference type="InterPro" id="IPR011100">
    <property type="entry name" value="Glyco_hydro_67_cat"/>
</dbReference>
<dbReference type="PANTHER" id="PTHR39207">
    <property type="entry name" value="ALPHA-GLUCURONIDASE A"/>
    <property type="match status" value="1"/>
</dbReference>
<dbReference type="SUPFAM" id="SSF55545">
    <property type="entry name" value="beta-N-acetylhexosaminidase-like domain"/>
    <property type="match status" value="1"/>
</dbReference>
<keyword evidence="3 7" id="KW-0378">Hydrolase</keyword>
<evidence type="ECO:0000256" key="4">
    <source>
        <dbReference type="ARBA" id="ARBA00023277"/>
    </source>
</evidence>
<name>A0A7C3IH80_9SPIR</name>
<dbReference type="Pfam" id="PF07488">
    <property type="entry name" value="Glyco_hydro_67M"/>
    <property type="match status" value="1"/>
</dbReference>
<dbReference type="InterPro" id="IPR005154">
    <property type="entry name" value="Glyco_hydro_67_aGlcAse_N"/>
</dbReference>
<dbReference type="GO" id="GO:0033939">
    <property type="term" value="F:xylan alpha-1,2-glucuronosidase activity"/>
    <property type="evidence" value="ECO:0007669"/>
    <property type="project" value="UniProtKB-EC"/>
</dbReference>
<sequence length="684" mass="79236">MNRYSMCWLDYDNSYCKTNGFAAFKDQFVRDFRHITVDPAVINPILLKELSQFITEYFHVTIPTSEQEDEHAIICGIATSSFLTNKYVTQDEIRQLGAESFIIKYIEEKKSIVLVGGSESGLLYSVFTFIAMIQKRIDYKKINIHESPSNPLRLLNHWDNLDGSVERGYAGASLFFKNNQIMIDHERHHDYARLLASIGINGTVINNVNVKEKAPYLITNEYLNELAELASILRAYNIRLFLSVNFMSPVIVGGLDTADPLDAKVQSWWQERVSCIYDMIPDFGGFLVKADSEYNPGPHTYGRSQADGANMLGRAIKPYKGVLIWRAFVYKLQDWRDPSIDRARAAYDIFFPLDGQFEDNVILQIKNGPMDFQVREPVSPLFGKMERTNQILEFQVTQEYTGHQIDLCYLGPQWKEIVGFDTHAKGTHAYVSSIIDGSFYNRPFGGMAAVSNLGDDYNWTGHWLAQANWYAYGRLSWNPNLASADIAEEWVRRTMSDDQDTIHSIVDMLEKSWSIYERYTTPFGLGWMVTPGTHYGPSPEGYEYSIWGTYHRANHKEIGVDRTSSGTGFSAQYHDYWTKQYDNLESCPENLVLFFHRLAYTYPMKNGKTLIQNIYDAHFQAYEEMRAMQRQWSDMRLKIDPKIFAEVEERFTRQEENARQWRDVINSFFYRKSGIGDEQERQLY</sequence>
<feature type="domain" description="Glycosyl hydrolase family 67 C-terminal" evidence="11">
    <location>
        <begin position="460"/>
        <end position="681"/>
    </location>
</feature>
<evidence type="ECO:0000256" key="8">
    <source>
        <dbReference type="PIRSR" id="PIRSR029900-1"/>
    </source>
</evidence>
<dbReference type="Gene3D" id="3.20.20.80">
    <property type="entry name" value="Glycosidases"/>
    <property type="match status" value="1"/>
</dbReference>
<evidence type="ECO:0000256" key="6">
    <source>
        <dbReference type="ARBA" id="ARBA00023326"/>
    </source>
</evidence>
<dbReference type="GO" id="GO:0045493">
    <property type="term" value="P:xylan catabolic process"/>
    <property type="evidence" value="ECO:0007669"/>
    <property type="project" value="UniProtKB-KW"/>
</dbReference>
<protein>
    <recommendedName>
        <fullName evidence="9">Xylan alpha-1,2-glucuronidase</fullName>
        <ecNumber evidence="9">3.2.1.131</ecNumber>
    </recommendedName>
</protein>
<evidence type="ECO:0000313" key="13">
    <source>
        <dbReference type="EMBL" id="HFH29384.1"/>
    </source>
</evidence>
<reference evidence="13" key="1">
    <citation type="journal article" date="2020" name="mSystems">
        <title>Genome- and Community-Level Interaction Insights into Carbon Utilization and Element Cycling Functions of Hydrothermarchaeota in Hydrothermal Sediment.</title>
        <authorList>
            <person name="Zhou Z."/>
            <person name="Liu Y."/>
            <person name="Xu W."/>
            <person name="Pan J."/>
            <person name="Luo Z.H."/>
            <person name="Li M."/>
        </authorList>
    </citation>
    <scope>NUCLEOTIDE SEQUENCE [LARGE SCALE GENOMIC DNA]</scope>
    <source>
        <strain evidence="13">SpSt-503</strain>
    </source>
</reference>
<dbReference type="EMBL" id="DSVL01000239">
    <property type="protein sequence ID" value="HFH29384.1"/>
    <property type="molecule type" value="Genomic_DNA"/>
</dbReference>
<dbReference type="InterPro" id="IPR011099">
    <property type="entry name" value="Glyco_hydro_67_C"/>
</dbReference>
<keyword evidence="2 7" id="KW-0858">Xylan degradation</keyword>
<accession>A0A7C3IH80</accession>
<dbReference type="InterPro" id="IPR017853">
    <property type="entry name" value="GH"/>
</dbReference>
<keyword evidence="5 7" id="KW-0326">Glycosidase</keyword>
<dbReference type="PIRSF" id="PIRSF029900">
    <property type="entry name" value="Alpha-glucuronds"/>
    <property type="match status" value="1"/>
</dbReference>
<comment type="subunit">
    <text evidence="9">Homodimer.</text>
</comment>
<comment type="caution">
    <text evidence="13">The sequence shown here is derived from an EMBL/GenBank/DDBJ whole genome shotgun (WGS) entry which is preliminary data.</text>
</comment>
<feature type="domain" description="Alpha glucuronidase N-terminal" evidence="10">
    <location>
        <begin position="7"/>
        <end position="128"/>
    </location>
</feature>
<keyword evidence="6 9" id="KW-0624">Polysaccharide degradation</keyword>
<dbReference type="InterPro" id="IPR011395">
    <property type="entry name" value="Glyco_hydro_67_aGlcAse"/>
</dbReference>
<dbReference type="PANTHER" id="PTHR39207:SF1">
    <property type="entry name" value="ALPHA-GLUCURONIDASE A"/>
    <property type="match status" value="1"/>
</dbReference>
<evidence type="ECO:0000259" key="10">
    <source>
        <dbReference type="Pfam" id="PF03648"/>
    </source>
</evidence>
<evidence type="ECO:0000256" key="1">
    <source>
        <dbReference type="ARBA" id="ARBA00008833"/>
    </source>
</evidence>
<dbReference type="GO" id="GO:0046559">
    <property type="term" value="F:alpha-glucuronidase activity"/>
    <property type="evidence" value="ECO:0007669"/>
    <property type="project" value="InterPro"/>
</dbReference>
<dbReference type="GO" id="GO:0005576">
    <property type="term" value="C:extracellular region"/>
    <property type="evidence" value="ECO:0007669"/>
    <property type="project" value="InterPro"/>
</dbReference>
<comment type="similarity">
    <text evidence="1 7 9">Belongs to the glycosyl hydrolase 67 family.</text>
</comment>
<dbReference type="InterPro" id="IPR037054">
    <property type="entry name" value="A-glucoronidase_C_sf"/>
</dbReference>
<evidence type="ECO:0000256" key="5">
    <source>
        <dbReference type="ARBA" id="ARBA00023295"/>
    </source>
</evidence>
<comment type="catalytic activity">
    <reaction evidence="9">
        <text>Hydrolysis of (1-&gt;2)-alpha-D-(4-O-methyl)glucuronosyl links in the main chain of hardwood xylans.</text>
        <dbReference type="EC" id="3.2.1.131"/>
    </reaction>
</comment>
<feature type="domain" description="Glycosyl hydrolase family 67 catalytic" evidence="12">
    <location>
        <begin position="133"/>
        <end position="459"/>
    </location>
</feature>
<dbReference type="Gene3D" id="3.90.1330.10">
    <property type="entry name" value="Alpha-glucuronidase, C-terminal domain"/>
    <property type="match status" value="1"/>
</dbReference>
<evidence type="ECO:0000259" key="11">
    <source>
        <dbReference type="Pfam" id="PF07477"/>
    </source>
</evidence>
<dbReference type="AlphaFoldDB" id="A0A7C3IH80"/>
<proteinExistence type="inferred from homology"/>
<keyword evidence="4 9" id="KW-0119">Carbohydrate metabolism</keyword>
<feature type="active site" description="Proton acceptor" evidence="8">
    <location>
        <position position="371"/>
    </location>
</feature>
<evidence type="ECO:0000256" key="9">
    <source>
        <dbReference type="RuleBase" id="RU361198"/>
    </source>
</evidence>
<feature type="active site" description="Proton acceptor" evidence="8">
    <location>
        <position position="399"/>
    </location>
</feature>
<dbReference type="Gene3D" id="3.30.379.10">
    <property type="entry name" value="Chitobiase/beta-hexosaminidase domain 2-like"/>
    <property type="match status" value="1"/>
</dbReference>
<dbReference type="Pfam" id="PF07477">
    <property type="entry name" value="Glyco_hydro_67C"/>
    <property type="match status" value="1"/>
</dbReference>
<organism evidence="13">
    <name type="scientific">Gracilinema caldarium</name>
    <dbReference type="NCBI Taxonomy" id="215591"/>
    <lineage>
        <taxon>Bacteria</taxon>
        <taxon>Pseudomonadati</taxon>
        <taxon>Spirochaetota</taxon>
        <taxon>Spirochaetia</taxon>
        <taxon>Spirochaetales</taxon>
        <taxon>Breznakiellaceae</taxon>
        <taxon>Gracilinema</taxon>
    </lineage>
</organism>
<dbReference type="Pfam" id="PF03648">
    <property type="entry name" value="Glyco_hydro_67N"/>
    <property type="match status" value="1"/>
</dbReference>
<dbReference type="SUPFAM" id="SSF51445">
    <property type="entry name" value="(Trans)glycosidases"/>
    <property type="match status" value="1"/>
</dbReference>
<dbReference type="EC" id="3.2.1.131" evidence="9"/>
<evidence type="ECO:0000256" key="2">
    <source>
        <dbReference type="ARBA" id="ARBA00022651"/>
    </source>
</evidence>
<gene>
    <name evidence="13" type="ORF">ENS59_07710</name>
</gene>
<feature type="active site" description="Proton donor" evidence="8">
    <location>
        <position position="293"/>
    </location>
</feature>
<evidence type="ECO:0000256" key="3">
    <source>
        <dbReference type="ARBA" id="ARBA00022801"/>
    </source>
</evidence>